<dbReference type="InterPro" id="IPR027417">
    <property type="entry name" value="P-loop_NTPase"/>
</dbReference>
<evidence type="ECO:0000256" key="2">
    <source>
        <dbReference type="ARBA" id="ARBA00022448"/>
    </source>
</evidence>
<evidence type="ECO:0000313" key="13">
    <source>
        <dbReference type="Proteomes" id="UP001169242"/>
    </source>
</evidence>
<sequence length="575" mass="64599">MMINKRLIGLCEESKKYMILTVVANWIALLCNISIILWIGQFINKLIVHEEVSLLSMLSLILFLGGRFISNLYYGKFSALASENAKVRLRDQIYKKLLRLGTNYQQVDGTSSFVQIMVEGVEQLEVYFGRYLPQFFYALLAPLTLFVVILPYSFKAALILLISVPLIPISIIAIMKIAKRILKNYWKSYSNLGGTFLENLQGLTTLKVFNQDEERHQKMNQEAEDFRIMTMKVLSMQLNSINIMDLVAFGGAAAGTITALIQYSRGEILVGHLLIITLLSAEFFIPMRLLGSYFHIAMNGMAASDRIFKVLDAKEPEEVEKSTIKVEESIALENVEFSYDETRPILKQVSLAIKPTNLTAIVGESGSGKSTVASLLMKTYKVHKGNIKWGEVNFNDISSSQLYNHMTLVSTNSYIMGTTIRENLLMAKLNATDEEIKVALELAQLSEFVSSLKEGLDTPVGEGGNLLSGGQKQRLALARAILANREVMIFDEATSNIDIESEEAIWKAIHELAKTKAVLVISHRLVNVKHADCIYVMKQGEVVESGTHESLYANQSEYFRMVNKQNELEQVREVE</sequence>
<keyword evidence="3" id="KW-1003">Cell membrane</keyword>
<dbReference type="EMBL" id="JAQIFT010000008">
    <property type="protein sequence ID" value="MDA3730142.1"/>
    <property type="molecule type" value="Genomic_DNA"/>
</dbReference>
<dbReference type="RefSeq" id="WP_271010866.1">
    <property type="nucleotide sequence ID" value="NZ_JAQIFT010000008.1"/>
</dbReference>
<dbReference type="PANTHER" id="PTHR43394:SF1">
    <property type="entry name" value="ATP-BINDING CASSETTE SUB-FAMILY B MEMBER 10, MITOCHONDRIAL"/>
    <property type="match status" value="1"/>
</dbReference>
<dbReference type="CDD" id="cd18781">
    <property type="entry name" value="ABC_6TM_AarD_CydDC_like"/>
    <property type="match status" value="1"/>
</dbReference>
<keyword evidence="7 9" id="KW-1133">Transmembrane helix</keyword>
<keyword evidence="5" id="KW-0547">Nucleotide-binding</keyword>
<accession>A0AA42IYS9</accession>
<dbReference type="InterPro" id="IPR039421">
    <property type="entry name" value="Type_1_exporter"/>
</dbReference>
<feature type="transmembrane region" description="Helical" evidence="9">
    <location>
        <begin position="241"/>
        <end position="263"/>
    </location>
</feature>
<dbReference type="PROSITE" id="PS00211">
    <property type="entry name" value="ABC_TRANSPORTER_1"/>
    <property type="match status" value="1"/>
</dbReference>
<organism evidence="12 13">
    <name type="scientific">Holtiella tumoricola</name>
    <dbReference type="NCBI Taxonomy" id="3018743"/>
    <lineage>
        <taxon>Bacteria</taxon>
        <taxon>Bacillati</taxon>
        <taxon>Bacillota</taxon>
        <taxon>Clostridia</taxon>
        <taxon>Lachnospirales</taxon>
        <taxon>Cellulosilyticaceae</taxon>
        <taxon>Holtiella</taxon>
    </lineage>
</organism>
<dbReference type="PROSITE" id="PS50929">
    <property type="entry name" value="ABC_TM1F"/>
    <property type="match status" value="1"/>
</dbReference>
<feature type="domain" description="ABC transporter" evidence="10">
    <location>
        <begin position="330"/>
        <end position="564"/>
    </location>
</feature>
<dbReference type="GO" id="GO:0016887">
    <property type="term" value="F:ATP hydrolysis activity"/>
    <property type="evidence" value="ECO:0007669"/>
    <property type="project" value="InterPro"/>
</dbReference>
<evidence type="ECO:0000256" key="1">
    <source>
        <dbReference type="ARBA" id="ARBA00004651"/>
    </source>
</evidence>
<evidence type="ECO:0000256" key="6">
    <source>
        <dbReference type="ARBA" id="ARBA00022840"/>
    </source>
</evidence>
<proteinExistence type="predicted"/>
<keyword evidence="13" id="KW-1185">Reference proteome</keyword>
<feature type="domain" description="ABC transmembrane type-1" evidence="11">
    <location>
        <begin position="19"/>
        <end position="299"/>
    </location>
</feature>
<gene>
    <name evidence="12" type="ORF">PBV87_01255</name>
</gene>
<dbReference type="InterPro" id="IPR003439">
    <property type="entry name" value="ABC_transporter-like_ATP-bd"/>
</dbReference>
<dbReference type="InterPro" id="IPR011527">
    <property type="entry name" value="ABC1_TM_dom"/>
</dbReference>
<protein>
    <submittedName>
        <fullName evidence="12">ABC transporter ATP-binding protein/permease</fullName>
    </submittedName>
</protein>
<keyword evidence="8 9" id="KW-0472">Membrane</keyword>
<dbReference type="GO" id="GO:0005886">
    <property type="term" value="C:plasma membrane"/>
    <property type="evidence" value="ECO:0007669"/>
    <property type="project" value="UniProtKB-SubCell"/>
</dbReference>
<evidence type="ECO:0000256" key="4">
    <source>
        <dbReference type="ARBA" id="ARBA00022692"/>
    </source>
</evidence>
<comment type="subcellular location">
    <subcellularLocation>
        <location evidence="1">Cell membrane</location>
        <topology evidence="1">Multi-pass membrane protein</topology>
    </subcellularLocation>
</comment>
<dbReference type="FunFam" id="3.40.50.300:FF:000854">
    <property type="entry name" value="Multidrug ABC transporter ATP-binding protein"/>
    <property type="match status" value="1"/>
</dbReference>
<dbReference type="Gene3D" id="3.40.50.300">
    <property type="entry name" value="P-loop containing nucleotide triphosphate hydrolases"/>
    <property type="match status" value="1"/>
</dbReference>
<evidence type="ECO:0000256" key="3">
    <source>
        <dbReference type="ARBA" id="ARBA00022475"/>
    </source>
</evidence>
<dbReference type="PANTHER" id="PTHR43394">
    <property type="entry name" value="ATP-DEPENDENT PERMEASE MDL1, MITOCHONDRIAL"/>
    <property type="match status" value="1"/>
</dbReference>
<dbReference type="SUPFAM" id="SSF52540">
    <property type="entry name" value="P-loop containing nucleoside triphosphate hydrolases"/>
    <property type="match status" value="1"/>
</dbReference>
<dbReference type="Gene3D" id="1.20.1560.10">
    <property type="entry name" value="ABC transporter type 1, transmembrane domain"/>
    <property type="match status" value="1"/>
</dbReference>
<evidence type="ECO:0000259" key="10">
    <source>
        <dbReference type="PROSITE" id="PS50893"/>
    </source>
</evidence>
<comment type="caution">
    <text evidence="12">The sequence shown here is derived from an EMBL/GenBank/DDBJ whole genome shotgun (WGS) entry which is preliminary data.</text>
</comment>
<evidence type="ECO:0000256" key="7">
    <source>
        <dbReference type="ARBA" id="ARBA00022989"/>
    </source>
</evidence>
<feature type="transmembrane region" description="Helical" evidence="9">
    <location>
        <begin position="52"/>
        <end position="74"/>
    </location>
</feature>
<dbReference type="GO" id="GO:0015421">
    <property type="term" value="F:ABC-type oligopeptide transporter activity"/>
    <property type="evidence" value="ECO:0007669"/>
    <property type="project" value="TreeGrafter"/>
</dbReference>
<name>A0AA42IYS9_9FIRM</name>
<feature type="transmembrane region" description="Helical" evidence="9">
    <location>
        <begin position="269"/>
        <end position="291"/>
    </location>
</feature>
<dbReference type="SUPFAM" id="SSF90123">
    <property type="entry name" value="ABC transporter transmembrane region"/>
    <property type="match status" value="1"/>
</dbReference>
<evidence type="ECO:0000259" key="11">
    <source>
        <dbReference type="PROSITE" id="PS50929"/>
    </source>
</evidence>
<feature type="transmembrane region" description="Helical" evidence="9">
    <location>
        <begin position="20"/>
        <end position="40"/>
    </location>
</feature>
<dbReference type="PROSITE" id="PS50893">
    <property type="entry name" value="ABC_TRANSPORTER_2"/>
    <property type="match status" value="1"/>
</dbReference>
<dbReference type="AlphaFoldDB" id="A0AA42IYS9"/>
<dbReference type="Pfam" id="PF00005">
    <property type="entry name" value="ABC_tran"/>
    <property type="match status" value="1"/>
</dbReference>
<evidence type="ECO:0000313" key="12">
    <source>
        <dbReference type="EMBL" id="MDA3730142.1"/>
    </source>
</evidence>
<dbReference type="InterPro" id="IPR003593">
    <property type="entry name" value="AAA+_ATPase"/>
</dbReference>
<evidence type="ECO:0000256" key="8">
    <source>
        <dbReference type="ARBA" id="ARBA00023136"/>
    </source>
</evidence>
<keyword evidence="4 9" id="KW-0812">Transmembrane</keyword>
<dbReference type="InterPro" id="IPR036640">
    <property type="entry name" value="ABC1_TM_sf"/>
</dbReference>
<keyword evidence="2" id="KW-0813">Transport</keyword>
<dbReference type="GO" id="GO:0005524">
    <property type="term" value="F:ATP binding"/>
    <property type="evidence" value="ECO:0007669"/>
    <property type="project" value="UniProtKB-KW"/>
</dbReference>
<evidence type="ECO:0000256" key="5">
    <source>
        <dbReference type="ARBA" id="ARBA00022741"/>
    </source>
</evidence>
<dbReference type="Pfam" id="PF00664">
    <property type="entry name" value="ABC_membrane"/>
    <property type="match status" value="1"/>
</dbReference>
<reference evidence="12" key="1">
    <citation type="journal article" date="2023" name="Int. J. Syst. Evol. Microbiol.">
        <title>&lt;i&gt;Holtiella tumoricola&lt;/i&gt; gen. nov. sp. nov., isolated from a human clinical sample.</title>
        <authorList>
            <person name="Allen-Vercoe E."/>
            <person name="Daigneault M.C."/>
            <person name="Vancuren S.J."/>
            <person name="Cochrane K."/>
            <person name="O'Neal L.L."/>
            <person name="Sankaranarayanan K."/>
            <person name="Lawson P.A."/>
        </authorList>
    </citation>
    <scope>NUCLEOTIDE SEQUENCE</scope>
    <source>
        <strain evidence="12">CC70A</strain>
    </source>
</reference>
<keyword evidence="6 12" id="KW-0067">ATP-binding</keyword>
<feature type="transmembrane region" description="Helical" evidence="9">
    <location>
        <begin position="158"/>
        <end position="178"/>
    </location>
</feature>
<dbReference type="SMART" id="SM00382">
    <property type="entry name" value="AAA"/>
    <property type="match status" value="1"/>
</dbReference>
<evidence type="ECO:0000256" key="9">
    <source>
        <dbReference type="SAM" id="Phobius"/>
    </source>
</evidence>
<dbReference type="InterPro" id="IPR017871">
    <property type="entry name" value="ABC_transporter-like_CS"/>
</dbReference>
<dbReference type="Proteomes" id="UP001169242">
    <property type="component" value="Unassembled WGS sequence"/>
</dbReference>
<feature type="transmembrane region" description="Helical" evidence="9">
    <location>
        <begin position="135"/>
        <end position="152"/>
    </location>
</feature>